<proteinExistence type="predicted"/>
<dbReference type="AlphaFoldDB" id="A0AAE1DYB3"/>
<evidence type="ECO:0000313" key="2">
    <source>
        <dbReference type="EMBL" id="KAK3787499.1"/>
    </source>
</evidence>
<keyword evidence="3" id="KW-1185">Reference proteome</keyword>
<reference evidence="2" key="1">
    <citation type="journal article" date="2023" name="G3 (Bethesda)">
        <title>A reference genome for the long-term kleptoplast-retaining sea slug Elysia crispata morphotype clarki.</title>
        <authorList>
            <person name="Eastman K.E."/>
            <person name="Pendleton A.L."/>
            <person name="Shaikh M.A."/>
            <person name="Suttiyut T."/>
            <person name="Ogas R."/>
            <person name="Tomko P."/>
            <person name="Gavelis G."/>
            <person name="Widhalm J.R."/>
            <person name="Wisecaver J.H."/>
        </authorList>
    </citation>
    <scope>NUCLEOTIDE SEQUENCE</scope>
    <source>
        <strain evidence="2">ECLA1</strain>
    </source>
</reference>
<evidence type="ECO:0000256" key="1">
    <source>
        <dbReference type="SAM" id="MobiDB-lite"/>
    </source>
</evidence>
<protein>
    <submittedName>
        <fullName evidence="2">Uncharacterized protein</fullName>
    </submittedName>
</protein>
<name>A0AAE1DYB3_9GAST</name>
<feature type="compositionally biased region" description="Basic and acidic residues" evidence="1">
    <location>
        <begin position="1"/>
        <end position="11"/>
    </location>
</feature>
<accession>A0AAE1DYB3</accession>
<sequence length="83" mass="9660">MPQGYHTHDSAENSGPQEYRSEKNAWRNLRDAFWAGLAIREPKASLLSKPLFYHAFRPRQITGCKWRYKLTSASLLHATQHHP</sequence>
<evidence type="ECO:0000313" key="3">
    <source>
        <dbReference type="Proteomes" id="UP001283361"/>
    </source>
</evidence>
<dbReference type="Proteomes" id="UP001283361">
    <property type="component" value="Unassembled WGS sequence"/>
</dbReference>
<feature type="region of interest" description="Disordered" evidence="1">
    <location>
        <begin position="1"/>
        <end position="22"/>
    </location>
</feature>
<gene>
    <name evidence="2" type="ORF">RRG08_025761</name>
</gene>
<organism evidence="2 3">
    <name type="scientific">Elysia crispata</name>
    <name type="common">lettuce slug</name>
    <dbReference type="NCBI Taxonomy" id="231223"/>
    <lineage>
        <taxon>Eukaryota</taxon>
        <taxon>Metazoa</taxon>
        <taxon>Spiralia</taxon>
        <taxon>Lophotrochozoa</taxon>
        <taxon>Mollusca</taxon>
        <taxon>Gastropoda</taxon>
        <taxon>Heterobranchia</taxon>
        <taxon>Euthyneura</taxon>
        <taxon>Panpulmonata</taxon>
        <taxon>Sacoglossa</taxon>
        <taxon>Placobranchoidea</taxon>
        <taxon>Plakobranchidae</taxon>
        <taxon>Elysia</taxon>
    </lineage>
</organism>
<dbReference type="EMBL" id="JAWDGP010001864">
    <property type="protein sequence ID" value="KAK3787499.1"/>
    <property type="molecule type" value="Genomic_DNA"/>
</dbReference>
<comment type="caution">
    <text evidence="2">The sequence shown here is derived from an EMBL/GenBank/DDBJ whole genome shotgun (WGS) entry which is preliminary data.</text>
</comment>